<name>A0ABW5R7P0_9BACL</name>
<dbReference type="Pfam" id="PF01547">
    <property type="entry name" value="SBP_bac_1"/>
    <property type="match status" value="1"/>
</dbReference>
<keyword evidence="2 6" id="KW-0732">Signal</keyword>
<evidence type="ECO:0000256" key="1">
    <source>
        <dbReference type="ARBA" id="ARBA00022475"/>
    </source>
</evidence>
<dbReference type="PANTHER" id="PTHR43649:SF33">
    <property type="entry name" value="POLYGALACTURONAN_RHAMNOGALACTURONAN-BINDING PROTEIN YTCQ"/>
    <property type="match status" value="1"/>
</dbReference>
<dbReference type="InterPro" id="IPR006059">
    <property type="entry name" value="SBP"/>
</dbReference>
<protein>
    <submittedName>
        <fullName evidence="7">ABC transporter substrate-binding protein</fullName>
    </submittedName>
</protein>
<feature type="signal peptide" evidence="6">
    <location>
        <begin position="1"/>
        <end position="19"/>
    </location>
</feature>
<accession>A0ABW5R7P0</accession>
<dbReference type="Gene3D" id="3.40.190.10">
    <property type="entry name" value="Periplasmic binding protein-like II"/>
    <property type="match status" value="2"/>
</dbReference>
<evidence type="ECO:0000313" key="8">
    <source>
        <dbReference type="Proteomes" id="UP001597497"/>
    </source>
</evidence>
<evidence type="ECO:0000256" key="5">
    <source>
        <dbReference type="ARBA" id="ARBA00023288"/>
    </source>
</evidence>
<dbReference type="PROSITE" id="PS51257">
    <property type="entry name" value="PROKAR_LIPOPROTEIN"/>
    <property type="match status" value="1"/>
</dbReference>
<gene>
    <name evidence="7" type="ORF">ACFSUC_04610</name>
</gene>
<comment type="caution">
    <text evidence="7">The sequence shown here is derived from an EMBL/GenBank/DDBJ whole genome shotgun (WGS) entry which is preliminary data.</text>
</comment>
<evidence type="ECO:0000256" key="6">
    <source>
        <dbReference type="SAM" id="SignalP"/>
    </source>
</evidence>
<sequence length="436" mass="48103">MKKWLPLALTLVMMLTILAACGGNNNNNNANGNSGSNANAGANNGEDGAGEAELSGKVVFLTNRTDMVGKEYADYEKRFEEKYPEVDLEFEAIQDYDKNVKIRIASGEFPDVVFIPSLPNSDLPKYFAPLDDIEFSGDIYFKDLKAYEGNMYGVPSGASTVGIVYNKKAFEKAGITETPKTLDEFYAAAEKLKAAGIVPFASNFKDKWPLQAWYYDVPTILTGSSTHQADRVKVDDPYAMDGPYGQSFTILRTMYEKGLLEKDVNSTNWEQSKKEIAQGNFGMYLLGNWVINQIIENGAASEDIGFFPFPADNSGELKAPLNNDWVYAVNKNGNVEASKAFVKWMVEESGYDDFAGFIPVLKSKEPQLPQLAEFNGYNPTFVEATPGNDDATATQNKAQLDQGSLVQEFVLTDDPQAVVDKYNDAWAKAKKDLGIE</sequence>
<reference evidence="8" key="1">
    <citation type="journal article" date="2019" name="Int. J. Syst. Evol. Microbiol.">
        <title>The Global Catalogue of Microorganisms (GCM) 10K type strain sequencing project: providing services to taxonomists for standard genome sequencing and annotation.</title>
        <authorList>
            <consortium name="The Broad Institute Genomics Platform"/>
            <consortium name="The Broad Institute Genome Sequencing Center for Infectious Disease"/>
            <person name="Wu L."/>
            <person name="Ma J."/>
        </authorList>
    </citation>
    <scope>NUCLEOTIDE SEQUENCE [LARGE SCALE GENOMIC DNA]</scope>
    <source>
        <strain evidence="8">KCTC 33676</strain>
    </source>
</reference>
<dbReference type="InterPro" id="IPR050490">
    <property type="entry name" value="Bact_solute-bd_prot1"/>
</dbReference>
<dbReference type="RefSeq" id="WP_379928312.1">
    <property type="nucleotide sequence ID" value="NZ_JBHUMM010000007.1"/>
</dbReference>
<organism evidence="7 8">
    <name type="scientific">Marinicrinis sediminis</name>
    <dbReference type="NCBI Taxonomy" id="1652465"/>
    <lineage>
        <taxon>Bacteria</taxon>
        <taxon>Bacillati</taxon>
        <taxon>Bacillota</taxon>
        <taxon>Bacilli</taxon>
        <taxon>Bacillales</taxon>
        <taxon>Paenibacillaceae</taxon>
    </lineage>
</organism>
<keyword evidence="3" id="KW-0472">Membrane</keyword>
<evidence type="ECO:0000256" key="4">
    <source>
        <dbReference type="ARBA" id="ARBA00023139"/>
    </source>
</evidence>
<evidence type="ECO:0000256" key="2">
    <source>
        <dbReference type="ARBA" id="ARBA00022729"/>
    </source>
</evidence>
<keyword evidence="1" id="KW-1003">Cell membrane</keyword>
<evidence type="ECO:0000313" key="7">
    <source>
        <dbReference type="EMBL" id="MFD2670888.1"/>
    </source>
</evidence>
<dbReference type="SUPFAM" id="SSF53850">
    <property type="entry name" value="Periplasmic binding protein-like II"/>
    <property type="match status" value="1"/>
</dbReference>
<evidence type="ECO:0000256" key="3">
    <source>
        <dbReference type="ARBA" id="ARBA00023136"/>
    </source>
</evidence>
<dbReference type="PANTHER" id="PTHR43649">
    <property type="entry name" value="ARABINOSE-BINDING PROTEIN-RELATED"/>
    <property type="match status" value="1"/>
</dbReference>
<keyword evidence="4" id="KW-0564">Palmitate</keyword>
<dbReference type="Proteomes" id="UP001597497">
    <property type="component" value="Unassembled WGS sequence"/>
</dbReference>
<dbReference type="EMBL" id="JBHUMM010000007">
    <property type="protein sequence ID" value="MFD2670888.1"/>
    <property type="molecule type" value="Genomic_DNA"/>
</dbReference>
<keyword evidence="8" id="KW-1185">Reference proteome</keyword>
<keyword evidence="5" id="KW-0449">Lipoprotein</keyword>
<proteinExistence type="predicted"/>
<feature type="chain" id="PRO_5047030891" evidence="6">
    <location>
        <begin position="20"/>
        <end position="436"/>
    </location>
</feature>